<name>A0A016VYA9_9BILA</name>
<dbReference type="OrthoDB" id="1747274at2759"/>
<dbReference type="PANTHER" id="PTHR11076">
    <property type="entry name" value="DNA REPAIR POLYMERASE UMUC / TRANSFERASE FAMILY MEMBER"/>
    <property type="match status" value="1"/>
</dbReference>
<evidence type="ECO:0000313" key="3">
    <source>
        <dbReference type="Proteomes" id="UP000024635"/>
    </source>
</evidence>
<dbReference type="EMBL" id="JARK01001339">
    <property type="protein sequence ID" value="EYC32321.1"/>
    <property type="molecule type" value="Genomic_DNA"/>
</dbReference>
<reference evidence="3" key="1">
    <citation type="journal article" date="2015" name="Nat. Genet.">
        <title>The genome and transcriptome of the zoonotic hookworm Ancylostoma ceylanicum identify infection-specific gene families.</title>
        <authorList>
            <person name="Schwarz E.M."/>
            <person name="Hu Y."/>
            <person name="Antoshechkin I."/>
            <person name="Miller M.M."/>
            <person name="Sternberg P.W."/>
            <person name="Aroian R.V."/>
        </authorList>
    </citation>
    <scope>NUCLEOTIDE SEQUENCE</scope>
    <source>
        <strain evidence="3">HY135</strain>
    </source>
</reference>
<dbReference type="GO" id="GO:0042276">
    <property type="term" value="P:error-prone translesion synthesis"/>
    <property type="evidence" value="ECO:0007669"/>
    <property type="project" value="TreeGrafter"/>
</dbReference>
<evidence type="ECO:0000259" key="1">
    <source>
        <dbReference type="PROSITE" id="PS50173"/>
    </source>
</evidence>
<dbReference type="InterPro" id="IPR001126">
    <property type="entry name" value="UmuC"/>
</dbReference>
<organism evidence="2 3">
    <name type="scientific">Ancylostoma ceylanicum</name>
    <dbReference type="NCBI Taxonomy" id="53326"/>
    <lineage>
        <taxon>Eukaryota</taxon>
        <taxon>Metazoa</taxon>
        <taxon>Ecdysozoa</taxon>
        <taxon>Nematoda</taxon>
        <taxon>Chromadorea</taxon>
        <taxon>Rhabditida</taxon>
        <taxon>Rhabditina</taxon>
        <taxon>Rhabditomorpha</taxon>
        <taxon>Strongyloidea</taxon>
        <taxon>Ancylostomatidae</taxon>
        <taxon>Ancylostomatinae</taxon>
        <taxon>Ancylostoma</taxon>
    </lineage>
</organism>
<dbReference type="SUPFAM" id="SSF56672">
    <property type="entry name" value="DNA/RNA polymerases"/>
    <property type="match status" value="1"/>
</dbReference>
<feature type="domain" description="UmuC" evidence="1">
    <location>
        <begin position="18"/>
        <end position="93"/>
    </location>
</feature>
<dbReference type="InterPro" id="IPR043502">
    <property type="entry name" value="DNA/RNA_pol_sf"/>
</dbReference>
<dbReference type="Pfam" id="PF00817">
    <property type="entry name" value="IMS"/>
    <property type="match status" value="1"/>
</dbReference>
<gene>
    <name evidence="2" type="primary">Acey_s0003.g1514</name>
    <name evidence="2" type="ORF">Y032_0003g1514</name>
</gene>
<proteinExistence type="predicted"/>
<dbReference type="GO" id="GO:0005634">
    <property type="term" value="C:nucleus"/>
    <property type="evidence" value="ECO:0007669"/>
    <property type="project" value="TreeGrafter"/>
</dbReference>
<dbReference type="FunFam" id="3.40.1170.60:FF:000002">
    <property type="entry name" value="Polymerase (DNA directed) kappa"/>
    <property type="match status" value="1"/>
</dbReference>
<dbReference type="PROSITE" id="PS50173">
    <property type="entry name" value="UMUC"/>
    <property type="match status" value="1"/>
</dbReference>
<dbReference type="GO" id="GO:0006281">
    <property type="term" value="P:DNA repair"/>
    <property type="evidence" value="ECO:0007669"/>
    <property type="project" value="InterPro"/>
</dbReference>
<evidence type="ECO:0000313" key="2">
    <source>
        <dbReference type="EMBL" id="EYC32321.1"/>
    </source>
</evidence>
<dbReference type="Gene3D" id="3.40.1170.60">
    <property type="match status" value="1"/>
</dbReference>
<dbReference type="InterPro" id="IPR050116">
    <property type="entry name" value="DNA_polymerase-Y"/>
</dbReference>
<comment type="caution">
    <text evidence="2">The sequence shown here is derived from an EMBL/GenBank/DDBJ whole genome shotgun (WGS) entry which is preliminary data.</text>
</comment>
<dbReference type="Proteomes" id="UP000024635">
    <property type="component" value="Unassembled WGS sequence"/>
</dbReference>
<accession>A0A016VYA9</accession>
<protein>
    <recommendedName>
        <fullName evidence="1">UmuC domain-containing protein</fullName>
    </recommendedName>
</protein>
<dbReference type="AlphaFoldDB" id="A0A016VYA9"/>
<sequence>MDELAAKLECHRDLRRDCVHIDMDAYFAAVEMRDDPRLRTVPMAVGSMAMLSTSNYIARRFGVRAAMPGFIAKKLCPQLELVHGNYDKYKRESAVRLKALLDNLRKIFVPFCSNRCRISELDATDNKCISGIFTDYSVKKGRRIE</sequence>
<keyword evidence="3" id="KW-1185">Reference proteome</keyword>
<dbReference type="GO" id="GO:0003887">
    <property type="term" value="F:DNA-directed DNA polymerase activity"/>
    <property type="evidence" value="ECO:0007669"/>
    <property type="project" value="TreeGrafter"/>
</dbReference>
<dbReference type="PANTHER" id="PTHR11076:SF33">
    <property type="entry name" value="DNA POLYMERASE KAPPA"/>
    <property type="match status" value="1"/>
</dbReference>